<dbReference type="EMBL" id="CP141059">
    <property type="protein sequence ID" value="WQQ25459.1"/>
    <property type="molecule type" value="Genomic_DNA"/>
</dbReference>
<name>A0ABZ0ZNS7_9ACTN</name>
<gene>
    <name evidence="4" type="ORF">SHK19_16005</name>
</gene>
<dbReference type="Gene3D" id="3.40.50.10490">
    <property type="entry name" value="Glucose-6-phosphate isomerase like protein, domain 1"/>
    <property type="match status" value="1"/>
</dbReference>
<dbReference type="RefSeq" id="WP_322936839.1">
    <property type="nucleotide sequence ID" value="NZ_CP141059.1"/>
</dbReference>
<dbReference type="InterPro" id="IPR046348">
    <property type="entry name" value="SIS_dom_sf"/>
</dbReference>
<accession>A0ABZ0ZNS7</accession>
<dbReference type="InterPro" id="IPR019490">
    <property type="entry name" value="Glu6P/Mann6P_isomerase_C"/>
</dbReference>
<evidence type="ECO:0000313" key="4">
    <source>
        <dbReference type="EMBL" id="WQQ25459.1"/>
    </source>
</evidence>
<evidence type="ECO:0000256" key="1">
    <source>
        <dbReference type="ARBA" id="ARBA00010523"/>
    </source>
</evidence>
<organism evidence="4 5">
    <name type="scientific">Nocardioides bizhenqiangii</name>
    <dbReference type="NCBI Taxonomy" id="3095076"/>
    <lineage>
        <taxon>Bacteria</taxon>
        <taxon>Bacillati</taxon>
        <taxon>Actinomycetota</taxon>
        <taxon>Actinomycetes</taxon>
        <taxon>Propionibacteriales</taxon>
        <taxon>Nocardioidaceae</taxon>
        <taxon>Nocardioides</taxon>
    </lineage>
</organism>
<dbReference type="SUPFAM" id="SSF53697">
    <property type="entry name" value="SIS domain"/>
    <property type="match status" value="1"/>
</dbReference>
<keyword evidence="2" id="KW-0413">Isomerase</keyword>
<evidence type="ECO:0000313" key="5">
    <source>
        <dbReference type="Proteomes" id="UP001327225"/>
    </source>
</evidence>
<proteinExistence type="inferred from homology"/>
<dbReference type="Pfam" id="PF10432">
    <property type="entry name" value="bact-PGI_C"/>
    <property type="match status" value="1"/>
</dbReference>
<evidence type="ECO:0000256" key="2">
    <source>
        <dbReference type="ARBA" id="ARBA00023235"/>
    </source>
</evidence>
<dbReference type="Proteomes" id="UP001327225">
    <property type="component" value="Chromosome"/>
</dbReference>
<keyword evidence="5" id="KW-1185">Reference proteome</keyword>
<comment type="similarity">
    <text evidence="1">Belongs to the PGI/PMI family.</text>
</comment>
<sequence length="341" mass="35712">MTWFDESRLDDEIALGSADLRLRTLAESGARIRREASAATDAIAEAVGRASDARPRAVIAAGPDSRLLRAVLEPWCPVPFVAWPSAGLPGWTGSLDLVVVLAPDGSDTGTASAVAEAARRGCQVVVACPTESSVAMHAAGRWTTILPTETGDQLATAVVMLWFLHQVALGPASDPATVADALDDVAIACSPQRDISINPAKMLAISLADAAPVVWGGSVLAARAARRVAELIRRTSGRTAVAGDAEHLLPVIEAARPRNVFADPYADGSGGRRPVLIVLDDGADDPVAREQRDRLEEAARAGDVRVEAVTTEADGEVARYASLLLSGTYAAEYLRLGLVED</sequence>
<reference evidence="5" key="1">
    <citation type="submission" date="2023-12" db="EMBL/GenBank/DDBJ databases">
        <title>Novel species in genus Nocardioides.</title>
        <authorList>
            <person name="Zhou H."/>
        </authorList>
    </citation>
    <scope>NUCLEOTIDE SEQUENCE [LARGE SCALE GENOMIC DNA]</scope>
    <source>
        <strain evidence="5">HM61</strain>
    </source>
</reference>
<protein>
    <submittedName>
        <fullName evidence="4">SIS domain-containing protein</fullName>
    </submittedName>
</protein>
<evidence type="ECO:0000259" key="3">
    <source>
        <dbReference type="Pfam" id="PF10432"/>
    </source>
</evidence>
<feature type="domain" description="Bifunctional glucose-6-phosphate/mannose-6-phosphate isomerase C-terminal" evidence="3">
    <location>
        <begin position="198"/>
        <end position="334"/>
    </location>
</feature>